<keyword evidence="1" id="KW-0812">Transmembrane</keyword>
<reference evidence="2 3" key="1">
    <citation type="journal article" date="2016" name="ISME J.">
        <title>Chasing the elusive Euryarchaeota class WSA2: genomes reveal a uniquely fastidious methyl-reducing methanogen.</title>
        <authorList>
            <person name="Nobu M.K."/>
            <person name="Narihiro T."/>
            <person name="Kuroda K."/>
            <person name="Mei R."/>
            <person name="Liu W.T."/>
        </authorList>
    </citation>
    <scope>NUCLEOTIDE SEQUENCE [LARGE SCALE GENOMIC DNA]</scope>
    <source>
        <strain evidence="2">U1lsi0528_Bin055</strain>
    </source>
</reference>
<feature type="transmembrane region" description="Helical" evidence="1">
    <location>
        <begin position="278"/>
        <end position="302"/>
    </location>
</feature>
<protein>
    <submittedName>
        <fullName evidence="2">Uncharacterized protein</fullName>
    </submittedName>
</protein>
<name>A0A150J7I1_9EURY</name>
<dbReference type="EMBL" id="LNGC01000009">
    <property type="protein sequence ID" value="KYC53189.1"/>
    <property type="molecule type" value="Genomic_DNA"/>
</dbReference>
<sequence>MKRLVAIILVLSFLVQPVMGEYVDIVLSYPQNVEKGEEIEITFEIINQSNDMLWDGTILIEESFMNDYKSFIQSDRDYQNNPIKFSTVEPGKSFKETFVLKFNKDMPLNEAKFNIELKCGKGPCRGGCRPFYLAKLVYITLLEKRAEAVLGLDVNEFTSYKGETLEIPFTLKNSGEIRMENIKVEIKGDILSDEVINIPYLNSGEETSKTLFVSIDDNTSKVSFAPIVVARFQEQSGKEGMVYKNIEIKVDEKEIIKETNTSEVNTDISKEVKNQPSFLFYFFLFLSIVAIIAVIIFLIYLFKR</sequence>
<evidence type="ECO:0000313" key="2">
    <source>
        <dbReference type="EMBL" id="KYC53189.1"/>
    </source>
</evidence>
<keyword evidence="1" id="KW-1133">Transmembrane helix</keyword>
<dbReference type="AlphaFoldDB" id="A0A150J7I1"/>
<comment type="caution">
    <text evidence="2">The sequence shown here is derived from an EMBL/GenBank/DDBJ whole genome shotgun (WGS) entry which is preliminary data.</text>
</comment>
<organism evidence="2 3">
    <name type="scientific">Candidatus Methanofastidiosum methylothiophilum</name>
    <dbReference type="NCBI Taxonomy" id="1705564"/>
    <lineage>
        <taxon>Archaea</taxon>
        <taxon>Methanobacteriati</taxon>
        <taxon>Methanobacteriota</taxon>
        <taxon>Stenosarchaea group</taxon>
        <taxon>Candidatus Methanofastidiosia</taxon>
        <taxon>Candidatus Methanofastidiosales</taxon>
        <taxon>Candidatus Methanofastidiosaceae</taxon>
        <taxon>Candidatus Methanofastidiosum</taxon>
    </lineage>
</organism>
<keyword evidence="1" id="KW-0472">Membrane</keyword>
<dbReference type="Proteomes" id="UP000075398">
    <property type="component" value="Unassembled WGS sequence"/>
</dbReference>
<evidence type="ECO:0000256" key="1">
    <source>
        <dbReference type="SAM" id="Phobius"/>
    </source>
</evidence>
<gene>
    <name evidence="2" type="ORF">AMQ22_00398</name>
</gene>
<evidence type="ECO:0000313" key="3">
    <source>
        <dbReference type="Proteomes" id="UP000075398"/>
    </source>
</evidence>
<proteinExistence type="predicted"/>
<accession>A0A150J7I1</accession>